<keyword evidence="3" id="KW-0285">Flavoprotein</keyword>
<comment type="similarity">
    <text evidence="2">Belongs to the oxygen-dependent FAD-linked oxidoreductase family.</text>
</comment>
<feature type="domain" description="FAD-binding PCMH-type" evidence="6">
    <location>
        <begin position="33"/>
        <end position="208"/>
    </location>
</feature>
<dbReference type="InterPro" id="IPR050416">
    <property type="entry name" value="FAD-linked_Oxidoreductase"/>
</dbReference>
<protein>
    <recommendedName>
        <fullName evidence="6">FAD-binding PCMH-type domain-containing protein</fullName>
    </recommendedName>
</protein>
<dbReference type="STRING" id="2512241.A0A553HRG8"/>
<dbReference type="PROSITE" id="PS51387">
    <property type="entry name" value="FAD_PCMH"/>
    <property type="match status" value="1"/>
</dbReference>
<dbReference type="AlphaFoldDB" id="A0A553HRG8"/>
<organism evidence="7 8">
    <name type="scientific">Xylaria flabelliformis</name>
    <dbReference type="NCBI Taxonomy" id="2512241"/>
    <lineage>
        <taxon>Eukaryota</taxon>
        <taxon>Fungi</taxon>
        <taxon>Dikarya</taxon>
        <taxon>Ascomycota</taxon>
        <taxon>Pezizomycotina</taxon>
        <taxon>Sordariomycetes</taxon>
        <taxon>Xylariomycetidae</taxon>
        <taxon>Xylariales</taxon>
        <taxon>Xylariaceae</taxon>
        <taxon>Xylaria</taxon>
    </lineage>
</organism>
<evidence type="ECO:0000256" key="5">
    <source>
        <dbReference type="ARBA" id="ARBA00023002"/>
    </source>
</evidence>
<evidence type="ECO:0000259" key="6">
    <source>
        <dbReference type="PROSITE" id="PS51387"/>
    </source>
</evidence>
<evidence type="ECO:0000256" key="1">
    <source>
        <dbReference type="ARBA" id="ARBA00001974"/>
    </source>
</evidence>
<dbReference type="InterPro" id="IPR006094">
    <property type="entry name" value="Oxid_FAD_bind_N"/>
</dbReference>
<dbReference type="SUPFAM" id="SSF56176">
    <property type="entry name" value="FAD-binding/transporter-associated domain-like"/>
    <property type="match status" value="1"/>
</dbReference>
<sequence>MRIAQLLEIARIEFKTPLDQDWSLYSTTYNSHVPVTPKIVVLPANDEEVSCAVYCASVCGLKVQARSGGHSYASHSSGGIDGSMVIDLRKLQQLDFCEDGIVCAGAGVRLGHLAESIFTSAGAAIAHGTCPSVGIGGHFTHGGFGMLSRAWGLAMDHIVGLQVVMASGELITAMRGAADSFGIIVNFYLRTQQAPKAVVKWIINIPEAMTSVKNAVETFELVQDFVNNRHFVNRQLGLVVFLKHDRFTLEGTYLGTADDFSLMILSHLVSFLPHKRGIEVKFFQFDWLNLLREMAGGTPLVVDHSVATPQCFFAKSAAVANPGLSRDDMEEYFTYLLGNGAKTSIDYFIGVQLYGGADSQITSGFCISDSFGNRNAMWIFQHYGSPKGGLGSTEFPDEGVRFIEGLNKALGPGHGASSNYPDPSLKRDEALRLYYGAKLEALMELKGELDPEDLFSHPQSIPPKFR</sequence>
<dbReference type="PROSITE" id="PS00862">
    <property type="entry name" value="OX2_COVAL_FAD"/>
    <property type="match status" value="1"/>
</dbReference>
<dbReference type="InterPro" id="IPR036318">
    <property type="entry name" value="FAD-bd_PCMH-like_sf"/>
</dbReference>
<dbReference type="InterPro" id="IPR006093">
    <property type="entry name" value="Oxy_OxRdtase_FAD_BS"/>
</dbReference>
<evidence type="ECO:0000256" key="2">
    <source>
        <dbReference type="ARBA" id="ARBA00005466"/>
    </source>
</evidence>
<proteinExistence type="inferred from homology"/>
<dbReference type="EMBL" id="VFLP01000054">
    <property type="protein sequence ID" value="TRX90555.1"/>
    <property type="molecule type" value="Genomic_DNA"/>
</dbReference>
<dbReference type="Pfam" id="PF01565">
    <property type="entry name" value="FAD_binding_4"/>
    <property type="match status" value="1"/>
</dbReference>
<comment type="caution">
    <text evidence="7">The sequence shown here is derived from an EMBL/GenBank/DDBJ whole genome shotgun (WGS) entry which is preliminary data.</text>
</comment>
<dbReference type="Proteomes" id="UP000319160">
    <property type="component" value="Unassembled WGS sequence"/>
</dbReference>
<evidence type="ECO:0000313" key="7">
    <source>
        <dbReference type="EMBL" id="TRX90555.1"/>
    </source>
</evidence>
<dbReference type="PANTHER" id="PTHR42973:SF39">
    <property type="entry name" value="FAD-BINDING PCMH-TYPE DOMAIN-CONTAINING PROTEIN"/>
    <property type="match status" value="1"/>
</dbReference>
<gene>
    <name evidence="7" type="ORF">FHL15_008528</name>
</gene>
<keyword evidence="8" id="KW-1185">Reference proteome</keyword>
<keyword evidence="5" id="KW-0560">Oxidoreductase</keyword>
<keyword evidence="4" id="KW-0274">FAD</keyword>
<dbReference type="OrthoDB" id="407275at2759"/>
<reference evidence="8" key="1">
    <citation type="submission" date="2019-06" db="EMBL/GenBank/DDBJ databases">
        <title>Draft genome sequence of the griseofulvin-producing fungus Xylaria cubensis strain G536.</title>
        <authorList>
            <person name="Mead M.E."/>
            <person name="Raja H.A."/>
            <person name="Steenwyk J.L."/>
            <person name="Knowles S.L."/>
            <person name="Oberlies N.H."/>
            <person name="Rokas A."/>
        </authorList>
    </citation>
    <scope>NUCLEOTIDE SEQUENCE [LARGE SCALE GENOMIC DNA]</scope>
    <source>
        <strain evidence="8">G536</strain>
    </source>
</reference>
<dbReference type="InterPro" id="IPR016166">
    <property type="entry name" value="FAD-bd_PCMH"/>
</dbReference>
<evidence type="ECO:0000256" key="3">
    <source>
        <dbReference type="ARBA" id="ARBA00022630"/>
    </source>
</evidence>
<name>A0A553HRG8_9PEZI</name>
<dbReference type="InterPro" id="IPR012951">
    <property type="entry name" value="BBE"/>
</dbReference>
<evidence type="ECO:0000256" key="4">
    <source>
        <dbReference type="ARBA" id="ARBA00022827"/>
    </source>
</evidence>
<dbReference type="Gene3D" id="3.40.462.20">
    <property type="match status" value="1"/>
</dbReference>
<dbReference type="GO" id="GO:0016491">
    <property type="term" value="F:oxidoreductase activity"/>
    <property type="evidence" value="ECO:0007669"/>
    <property type="project" value="UniProtKB-KW"/>
</dbReference>
<dbReference type="Gene3D" id="3.30.465.10">
    <property type="match status" value="1"/>
</dbReference>
<dbReference type="PANTHER" id="PTHR42973">
    <property type="entry name" value="BINDING OXIDOREDUCTASE, PUTATIVE (AFU_ORTHOLOGUE AFUA_1G17690)-RELATED"/>
    <property type="match status" value="1"/>
</dbReference>
<dbReference type="InterPro" id="IPR016169">
    <property type="entry name" value="FAD-bd_PCMH_sub2"/>
</dbReference>
<comment type="cofactor">
    <cofactor evidence="1">
        <name>FAD</name>
        <dbReference type="ChEBI" id="CHEBI:57692"/>
    </cofactor>
</comment>
<dbReference type="Pfam" id="PF08031">
    <property type="entry name" value="BBE"/>
    <property type="match status" value="1"/>
</dbReference>
<accession>A0A553HRG8</accession>
<evidence type="ECO:0000313" key="8">
    <source>
        <dbReference type="Proteomes" id="UP000319160"/>
    </source>
</evidence>
<dbReference type="GO" id="GO:0071949">
    <property type="term" value="F:FAD binding"/>
    <property type="evidence" value="ECO:0007669"/>
    <property type="project" value="InterPro"/>
</dbReference>